<comment type="caution">
    <text evidence="1">The sequence shown here is derived from an EMBL/GenBank/DDBJ whole genome shotgun (WGS) entry which is preliminary data.</text>
</comment>
<organism evidence="1 2">
    <name type="scientific">Steinernema hermaphroditum</name>
    <dbReference type="NCBI Taxonomy" id="289476"/>
    <lineage>
        <taxon>Eukaryota</taxon>
        <taxon>Metazoa</taxon>
        <taxon>Ecdysozoa</taxon>
        <taxon>Nematoda</taxon>
        <taxon>Chromadorea</taxon>
        <taxon>Rhabditida</taxon>
        <taxon>Tylenchina</taxon>
        <taxon>Panagrolaimomorpha</taxon>
        <taxon>Strongyloidoidea</taxon>
        <taxon>Steinernematidae</taxon>
        <taxon>Steinernema</taxon>
    </lineage>
</organism>
<gene>
    <name evidence="1" type="ORF">QR680_001084</name>
</gene>
<evidence type="ECO:0000313" key="2">
    <source>
        <dbReference type="Proteomes" id="UP001175271"/>
    </source>
</evidence>
<reference evidence="1" key="1">
    <citation type="submission" date="2023-06" db="EMBL/GenBank/DDBJ databases">
        <title>Genomic analysis of the entomopathogenic nematode Steinernema hermaphroditum.</title>
        <authorList>
            <person name="Schwarz E.M."/>
            <person name="Heppert J.K."/>
            <person name="Baniya A."/>
            <person name="Schwartz H.T."/>
            <person name="Tan C.-H."/>
            <person name="Antoshechkin I."/>
            <person name="Sternberg P.W."/>
            <person name="Goodrich-Blair H."/>
            <person name="Dillman A.R."/>
        </authorList>
    </citation>
    <scope>NUCLEOTIDE SEQUENCE</scope>
    <source>
        <strain evidence="1">PS9179</strain>
        <tissue evidence="1">Whole animal</tissue>
    </source>
</reference>
<dbReference type="EMBL" id="JAUCMV010000005">
    <property type="protein sequence ID" value="KAK0395045.1"/>
    <property type="molecule type" value="Genomic_DNA"/>
</dbReference>
<dbReference type="AlphaFoldDB" id="A0AA39LFB3"/>
<protein>
    <submittedName>
        <fullName evidence="1">Uncharacterized protein</fullName>
    </submittedName>
</protein>
<keyword evidence="2" id="KW-1185">Reference proteome</keyword>
<evidence type="ECO:0000313" key="1">
    <source>
        <dbReference type="EMBL" id="KAK0395045.1"/>
    </source>
</evidence>
<proteinExistence type="predicted"/>
<sequence>MLTDYGLTRARSVSTIGQFSTVDQRARPTFVISRTSSVPNLHVIDNYKPQWNYRLRGSYYLFDDAKGRYLYSRHYYPYSYRSEVYSNLFKGPNTSPYFWSYPYRYWNNYASNYPYYHRRYNYGLSPYRNYCLDRLHGWERERYYYVPTYYYSGARSHYAEWL</sequence>
<accession>A0AA39LFB3</accession>
<name>A0AA39LFB3_9BILA</name>
<dbReference type="Proteomes" id="UP001175271">
    <property type="component" value="Unassembled WGS sequence"/>
</dbReference>